<evidence type="ECO:0000313" key="3">
    <source>
        <dbReference type="Proteomes" id="UP000054196"/>
    </source>
</evidence>
<name>R7S5J0_PUNST</name>
<gene>
    <name evidence="2" type="ORF">PUNSTDRAFT_137972</name>
</gene>
<dbReference type="InterPro" id="IPR011990">
    <property type="entry name" value="TPR-like_helical_dom_sf"/>
</dbReference>
<keyword evidence="3" id="KW-1185">Reference proteome</keyword>
<dbReference type="AlphaFoldDB" id="R7S5J0"/>
<dbReference type="EMBL" id="JH687551">
    <property type="protein sequence ID" value="EIN05289.1"/>
    <property type="molecule type" value="Genomic_DNA"/>
</dbReference>
<dbReference type="Gene3D" id="1.25.40.10">
    <property type="entry name" value="Tetratricopeptide repeat domain"/>
    <property type="match status" value="2"/>
</dbReference>
<evidence type="ECO:0000313" key="2">
    <source>
        <dbReference type="EMBL" id="EIN05289.1"/>
    </source>
</evidence>
<dbReference type="InterPro" id="IPR024983">
    <property type="entry name" value="CHAT_dom"/>
</dbReference>
<dbReference type="eggNOG" id="KOG4626">
    <property type="taxonomic scope" value="Eukaryota"/>
</dbReference>
<dbReference type="Pfam" id="PF12770">
    <property type="entry name" value="CHAT"/>
    <property type="match status" value="1"/>
</dbReference>
<accession>R7S5J0</accession>
<dbReference type="OrthoDB" id="9991317at2759"/>
<dbReference type="HOGENOM" id="CLU_001305_0_1_1"/>
<dbReference type="RefSeq" id="XP_007387692.1">
    <property type="nucleotide sequence ID" value="XM_007387630.1"/>
</dbReference>
<proteinExistence type="predicted"/>
<evidence type="ECO:0000259" key="1">
    <source>
        <dbReference type="Pfam" id="PF12770"/>
    </source>
</evidence>
<reference evidence="3" key="1">
    <citation type="journal article" date="2012" name="Science">
        <title>The Paleozoic origin of enzymatic lignin decomposition reconstructed from 31 fungal genomes.</title>
        <authorList>
            <person name="Floudas D."/>
            <person name="Binder M."/>
            <person name="Riley R."/>
            <person name="Barry K."/>
            <person name="Blanchette R.A."/>
            <person name="Henrissat B."/>
            <person name="Martinez A.T."/>
            <person name="Otillar R."/>
            <person name="Spatafora J.W."/>
            <person name="Yadav J.S."/>
            <person name="Aerts A."/>
            <person name="Benoit I."/>
            <person name="Boyd A."/>
            <person name="Carlson A."/>
            <person name="Copeland A."/>
            <person name="Coutinho P.M."/>
            <person name="de Vries R.P."/>
            <person name="Ferreira P."/>
            <person name="Findley K."/>
            <person name="Foster B."/>
            <person name="Gaskell J."/>
            <person name="Glotzer D."/>
            <person name="Gorecki P."/>
            <person name="Heitman J."/>
            <person name="Hesse C."/>
            <person name="Hori C."/>
            <person name="Igarashi K."/>
            <person name="Jurgens J.A."/>
            <person name="Kallen N."/>
            <person name="Kersten P."/>
            <person name="Kohler A."/>
            <person name="Kuees U."/>
            <person name="Kumar T.K.A."/>
            <person name="Kuo A."/>
            <person name="LaButti K."/>
            <person name="Larrondo L.F."/>
            <person name="Lindquist E."/>
            <person name="Ling A."/>
            <person name="Lombard V."/>
            <person name="Lucas S."/>
            <person name="Lundell T."/>
            <person name="Martin R."/>
            <person name="McLaughlin D.J."/>
            <person name="Morgenstern I."/>
            <person name="Morin E."/>
            <person name="Murat C."/>
            <person name="Nagy L.G."/>
            <person name="Nolan M."/>
            <person name="Ohm R.A."/>
            <person name="Patyshakuliyeva A."/>
            <person name="Rokas A."/>
            <person name="Ruiz-Duenas F.J."/>
            <person name="Sabat G."/>
            <person name="Salamov A."/>
            <person name="Samejima M."/>
            <person name="Schmutz J."/>
            <person name="Slot J.C."/>
            <person name="St John F."/>
            <person name="Stenlid J."/>
            <person name="Sun H."/>
            <person name="Sun S."/>
            <person name="Syed K."/>
            <person name="Tsang A."/>
            <person name="Wiebenga A."/>
            <person name="Young D."/>
            <person name="Pisabarro A."/>
            <person name="Eastwood D.C."/>
            <person name="Martin F."/>
            <person name="Cullen D."/>
            <person name="Grigoriev I.V."/>
            <person name="Hibbett D.S."/>
        </authorList>
    </citation>
    <scope>NUCLEOTIDE SEQUENCE [LARGE SCALE GENOMIC DNA]</scope>
    <source>
        <strain evidence="3">HHB-11173 SS5</strain>
    </source>
</reference>
<protein>
    <recommendedName>
        <fullName evidence="1">CHAT domain-containing protein</fullName>
    </recommendedName>
</protein>
<sequence>MNERSDLDYAATHGQEALALCRAEAMTCPNVWTIHAHVLNLLAQYTGASEGRKLAETLLREAIWICPADHPLRSTARYNLAALLNRYYEATQSLDYLTKAIETQQLALAELLPSQSLHKHRHLRSMGTYMMYRFEALGDPSDLDEYVALTEEALQLCPESHIDRGGTIRARLWSMYRKCIHTGALQDLNTAIDLGRRVLEEGQRDKELHSSLLSTVASLLDLRHQLTLSNGRDIEESVQLHREALDCSSSDYKYRWMYTLDLARCLAILFAWSGQMGDLEEAIRLGRQLLEALPIDHPQRSLPAMTMADALVMRFAEAGEFNDLNEAIGLDRQAMAEISPSNMNYSMSALGLISRLCMRYETLHGIEDVTEAVSLSQVIVDSLPESHINKLDAIRRLAYALLLRGQRNNTLTDIEKVVQILESGIETLSQGMHGPECLRILASGYLIRFRHSHMQQDATRAMECMNRSLEIAPHGRRERFRSLLDASRLYIEHGTPYCNVPLALKYFHDALSDDHRDVRSRIQGAIELLDSIELSHKDVFTADAPTPSELLDVYAQVVGLLPRVAFFGLHLHSRLRSLSSGQNVALTGASQALNLGDATKAVEMLEQGRAVFWTHTLRLRSPFDEVPGEFKGRLAFLARQLDRTARRNQEVKEFNALLKEMPKLHGMDRFLLPDEYSTLARAANRGPIVILVSSMLACHAVIIKPSGQAINIPLRQLTESWLVDSGTTWRSAATEARSISKDRLKITKSGKYSSPNHRTHEILRLLWVDVVRPILDALDLKRTEGRNRPRLWWCPTGQFVHLPVHAAGADDTWCSDYVVSSYTPTLGALISARAAFSPVAKRHIRALVAAVPQSHMPQWASLPSTRDEAAIIRAMLPDGTEIPLPPSENVSVEGSSGVTAKTLLEKLPDTTILHLACHGYQDRMDPLRSGFAMQDEMLTIERLMPIPLSGAFMAFLSACETAKGDKNQPDQAVHLAATLLLILLRSMEDVDGPVIAKSVYEEIYHEQAGYLNPDDIPYALDRAVQNLRRIHADPSRWASYIHLGI</sequence>
<dbReference type="GeneID" id="18879960"/>
<organism evidence="2 3">
    <name type="scientific">Punctularia strigosozonata (strain HHB-11173)</name>
    <name type="common">White-rot fungus</name>
    <dbReference type="NCBI Taxonomy" id="741275"/>
    <lineage>
        <taxon>Eukaryota</taxon>
        <taxon>Fungi</taxon>
        <taxon>Dikarya</taxon>
        <taxon>Basidiomycota</taxon>
        <taxon>Agaricomycotina</taxon>
        <taxon>Agaricomycetes</taxon>
        <taxon>Corticiales</taxon>
        <taxon>Punctulariaceae</taxon>
        <taxon>Punctularia</taxon>
    </lineage>
</organism>
<dbReference type="KEGG" id="psq:PUNSTDRAFT_137972"/>
<dbReference type="Proteomes" id="UP000054196">
    <property type="component" value="Unassembled WGS sequence"/>
</dbReference>
<feature type="domain" description="CHAT" evidence="1">
    <location>
        <begin position="761"/>
        <end position="1044"/>
    </location>
</feature>